<evidence type="ECO:0000256" key="1">
    <source>
        <dbReference type="SAM" id="MobiDB-lite"/>
    </source>
</evidence>
<feature type="non-terminal residue" evidence="2">
    <location>
        <position position="162"/>
    </location>
</feature>
<dbReference type="EMBL" id="JACXVP010000004">
    <property type="protein sequence ID" value="KAG5610531.1"/>
    <property type="molecule type" value="Genomic_DNA"/>
</dbReference>
<sequence length="162" mass="18369">TNRHDVTGMIPQHNHYQSSTNRKGSKNALHKLTEKEKNQSFILFWSQYGHDQVFPSFITKYSNNKKTNNSGVWVKGDNGNQNENVDYFGPKGDSESSILGQSKRIVLFQCKWFDPTSRGNESLSNIISLKSSTLEQVYYAPYPSSRISPSVGCNQNKTDGRK</sequence>
<protein>
    <submittedName>
        <fullName evidence="2">Uncharacterized protein</fullName>
    </submittedName>
</protein>
<accession>A0A9J5ZC41</accession>
<reference evidence="2 3" key="1">
    <citation type="submission" date="2020-09" db="EMBL/GenBank/DDBJ databases">
        <title>De no assembly of potato wild relative species, Solanum commersonii.</title>
        <authorList>
            <person name="Cho K."/>
        </authorList>
    </citation>
    <scope>NUCLEOTIDE SEQUENCE [LARGE SCALE GENOMIC DNA]</scope>
    <source>
        <strain evidence="2">LZ3.2</strain>
        <tissue evidence="2">Leaf</tissue>
    </source>
</reference>
<evidence type="ECO:0000313" key="3">
    <source>
        <dbReference type="Proteomes" id="UP000824120"/>
    </source>
</evidence>
<dbReference type="AlphaFoldDB" id="A0A9J5ZC41"/>
<comment type="caution">
    <text evidence="2">The sequence shown here is derived from an EMBL/GenBank/DDBJ whole genome shotgun (WGS) entry which is preliminary data.</text>
</comment>
<feature type="region of interest" description="Disordered" evidence="1">
    <location>
        <begin position="1"/>
        <end position="25"/>
    </location>
</feature>
<proteinExistence type="predicted"/>
<name>A0A9J5ZC41_SOLCO</name>
<organism evidence="2 3">
    <name type="scientific">Solanum commersonii</name>
    <name type="common">Commerson's wild potato</name>
    <name type="synonym">Commerson's nightshade</name>
    <dbReference type="NCBI Taxonomy" id="4109"/>
    <lineage>
        <taxon>Eukaryota</taxon>
        <taxon>Viridiplantae</taxon>
        <taxon>Streptophyta</taxon>
        <taxon>Embryophyta</taxon>
        <taxon>Tracheophyta</taxon>
        <taxon>Spermatophyta</taxon>
        <taxon>Magnoliopsida</taxon>
        <taxon>eudicotyledons</taxon>
        <taxon>Gunneridae</taxon>
        <taxon>Pentapetalae</taxon>
        <taxon>asterids</taxon>
        <taxon>lamiids</taxon>
        <taxon>Solanales</taxon>
        <taxon>Solanaceae</taxon>
        <taxon>Solanoideae</taxon>
        <taxon>Solaneae</taxon>
        <taxon>Solanum</taxon>
    </lineage>
</organism>
<dbReference type="Proteomes" id="UP000824120">
    <property type="component" value="Chromosome 4"/>
</dbReference>
<keyword evidence="3" id="KW-1185">Reference proteome</keyword>
<gene>
    <name evidence="2" type="ORF">H5410_021812</name>
</gene>
<dbReference type="OrthoDB" id="1328345at2759"/>
<evidence type="ECO:0000313" key="2">
    <source>
        <dbReference type="EMBL" id="KAG5610531.1"/>
    </source>
</evidence>